<proteinExistence type="predicted"/>
<evidence type="ECO:0000256" key="1">
    <source>
        <dbReference type="SAM" id="MobiDB-lite"/>
    </source>
</evidence>
<dbReference type="RefSeq" id="XP_024334447.1">
    <property type="nucleotide sequence ID" value="XM_024486964.1"/>
</dbReference>
<name>A0A1X6MNH7_9APHY</name>
<evidence type="ECO:0000313" key="3">
    <source>
        <dbReference type="Proteomes" id="UP000194127"/>
    </source>
</evidence>
<dbReference type="Proteomes" id="UP000194127">
    <property type="component" value="Unassembled WGS sequence"/>
</dbReference>
<protein>
    <submittedName>
        <fullName evidence="2">Uncharacterized protein</fullName>
    </submittedName>
</protein>
<sequence>MKSILSCSIEGEKAGGFKRSTVSSAIVGGTGVQNSIANLHETSQQDISNSGAELDRHYWQGHYLSNCGTAMLCIDQLHTDQCAQLALNPAHGFQFRPLVPKSSTQPNTPSLQLYITSTFNLMSIELLAVCTAFVLGSPSQLEEAHEVSWLVGAYIEPKKGRPTGDSNPESSADFWESRDPNPETDALTIRPAGRYECTLYSQTMAQKGGEMSEKRARFEVAEQEDLSRDLSIGVHIGQTLTVNSSQSRGPYNLPPRERDIDNLTYNPQADSRSDNAAFDDTDPSFRPVGARGADDQPPYRNAGREDLDAERSDQTGQIPRGEVDDLLGSLTEEERNVGGRTRGKKVDAYKQERGIDEDLDASGISSADQDVEIGAATGR</sequence>
<gene>
    <name evidence="2" type="ORF">POSPLADRAFT_1155654</name>
</gene>
<feature type="compositionally biased region" description="Basic and acidic residues" evidence="1">
    <location>
        <begin position="344"/>
        <end position="356"/>
    </location>
</feature>
<keyword evidence="3" id="KW-1185">Reference proteome</keyword>
<dbReference type="OrthoDB" id="3146826at2759"/>
<dbReference type="AlphaFoldDB" id="A0A1X6MNH7"/>
<feature type="region of interest" description="Disordered" evidence="1">
    <location>
        <begin position="241"/>
        <end position="379"/>
    </location>
</feature>
<dbReference type="GeneID" id="36331913"/>
<reference evidence="2 3" key="1">
    <citation type="submission" date="2017-04" db="EMBL/GenBank/DDBJ databases">
        <title>Genome Sequence of the Model Brown-Rot Fungus Postia placenta SB12.</title>
        <authorList>
            <consortium name="DOE Joint Genome Institute"/>
            <person name="Gaskell J."/>
            <person name="Kersten P."/>
            <person name="Larrondo L.F."/>
            <person name="Canessa P."/>
            <person name="Martinez D."/>
            <person name="Hibbett D."/>
            <person name="Schmoll M."/>
            <person name="Kubicek C.P."/>
            <person name="Martinez A.T."/>
            <person name="Yadav J."/>
            <person name="Master E."/>
            <person name="Magnuson J.K."/>
            <person name="James T."/>
            <person name="Yaver D."/>
            <person name="Berka R."/>
            <person name="Labutti K."/>
            <person name="Lipzen A."/>
            <person name="Aerts A."/>
            <person name="Barry K."/>
            <person name="Henrissat B."/>
            <person name="Blanchette R."/>
            <person name="Grigoriev I."/>
            <person name="Cullen D."/>
        </authorList>
    </citation>
    <scope>NUCLEOTIDE SEQUENCE [LARGE SCALE GENOMIC DNA]</scope>
    <source>
        <strain evidence="2 3">MAD-698-R-SB12</strain>
    </source>
</reference>
<organism evidence="2 3">
    <name type="scientific">Postia placenta MAD-698-R-SB12</name>
    <dbReference type="NCBI Taxonomy" id="670580"/>
    <lineage>
        <taxon>Eukaryota</taxon>
        <taxon>Fungi</taxon>
        <taxon>Dikarya</taxon>
        <taxon>Basidiomycota</taxon>
        <taxon>Agaricomycotina</taxon>
        <taxon>Agaricomycetes</taxon>
        <taxon>Polyporales</taxon>
        <taxon>Adustoporiaceae</taxon>
        <taxon>Rhodonia</taxon>
    </lineage>
</organism>
<feature type="region of interest" description="Disordered" evidence="1">
    <location>
        <begin position="158"/>
        <end position="187"/>
    </location>
</feature>
<feature type="compositionally biased region" description="Basic and acidic residues" evidence="1">
    <location>
        <begin position="302"/>
        <end position="313"/>
    </location>
</feature>
<accession>A0A1X6MNH7</accession>
<dbReference type="EMBL" id="KZ110607">
    <property type="protein sequence ID" value="OSX57653.1"/>
    <property type="molecule type" value="Genomic_DNA"/>
</dbReference>
<evidence type="ECO:0000313" key="2">
    <source>
        <dbReference type="EMBL" id="OSX57653.1"/>
    </source>
</evidence>